<accession>A0AA90ZM03</accession>
<reference evidence="3" key="1">
    <citation type="submission" date="2019-09" db="EMBL/GenBank/DDBJ databases">
        <title>Distinct polysaccharide growth profiles of human intestinal Prevotella copri isolates.</title>
        <authorList>
            <person name="Fehlner-Peach H."/>
            <person name="Magnabosco C."/>
            <person name="Raghavan V."/>
            <person name="Scher J.U."/>
            <person name="Tett A."/>
            <person name="Cox L.M."/>
            <person name="Gottsegen C."/>
            <person name="Watters A."/>
            <person name="Wiltshire- Gordon J.D."/>
            <person name="Segata N."/>
            <person name="Bonneau R."/>
            <person name="Littman D.R."/>
        </authorList>
    </citation>
    <scope>NUCLEOTIDE SEQUENCE [LARGE SCALE GENOMIC DNA]</scope>
    <source>
        <strain evidence="3">iAQ1179</strain>
    </source>
</reference>
<keyword evidence="1" id="KW-1133">Transmembrane helix</keyword>
<feature type="transmembrane region" description="Helical" evidence="1">
    <location>
        <begin position="30"/>
        <end position="48"/>
    </location>
</feature>
<gene>
    <name evidence="2" type="ORF">F7D95_15725</name>
</gene>
<proteinExistence type="predicted"/>
<comment type="caution">
    <text evidence="2">The sequence shown here is derived from an EMBL/GenBank/DDBJ whole genome shotgun (WGS) entry which is preliminary data.</text>
</comment>
<sequence length="438" mass="50424">MANRMTEIAESNNPISTDNIQKESYRINCIKNWSIVIAIVAAILFFWGCDCSDFLTWCKIDTNVLGTYGDFIGGFIGTGVTLYSAYLLFITLKEQNVVNRETQKVNTNVISTNNAVVKTNKIIIAQSYLQLFDNKFTTFLSLYQHALDAYRYNNKKGREAFVNIMDSFLEKPFQNGSTYMSRTKAAVKEYEQFYAANCREMSVHLRMLYHIARLIGMAENEDDDGNTILDEENRVIYAKCLRAQLCDEEMIMLRYNCLTNKGRNMQEFVNQFNLIKHIPLMSLLEFKKWKAKIGDDKTLVSCMNAHFIALRKFILEKCIGESEGKEFLDSRKYNIQVVSEDSNKKLITTITLKNVTGSPGHTGEMLIDKALSKFTIENLEELYKEYLKEILLVSNFYQFNGSNGGRIDSRHSADRTKVVCTAENDYPWILASWQRENP</sequence>
<dbReference type="Pfam" id="PF16872">
    <property type="entry name" value="putAbiC"/>
    <property type="match status" value="1"/>
</dbReference>
<organism evidence="2 3">
    <name type="scientific">Segatella copri</name>
    <dbReference type="NCBI Taxonomy" id="165179"/>
    <lineage>
        <taxon>Bacteria</taxon>
        <taxon>Pseudomonadati</taxon>
        <taxon>Bacteroidota</taxon>
        <taxon>Bacteroidia</taxon>
        <taxon>Bacteroidales</taxon>
        <taxon>Prevotellaceae</taxon>
        <taxon>Segatella</taxon>
    </lineage>
</organism>
<keyword evidence="1" id="KW-0472">Membrane</keyword>
<dbReference type="EMBL" id="VZCW01000394">
    <property type="protein sequence ID" value="MQN14207.1"/>
    <property type="molecule type" value="Genomic_DNA"/>
</dbReference>
<evidence type="ECO:0000313" key="3">
    <source>
        <dbReference type="Proteomes" id="UP000442105"/>
    </source>
</evidence>
<evidence type="ECO:0000313" key="2">
    <source>
        <dbReference type="EMBL" id="MQN14207.1"/>
    </source>
</evidence>
<protein>
    <recommendedName>
        <fullName evidence="4">Phage abortive infection protein</fullName>
    </recommendedName>
</protein>
<dbReference type="InterPro" id="IPR031709">
    <property type="entry name" value="PutAbiC"/>
</dbReference>
<dbReference type="RefSeq" id="WP_153129546.1">
    <property type="nucleotide sequence ID" value="NZ_VZCW01000394.1"/>
</dbReference>
<name>A0AA90ZM03_9BACT</name>
<evidence type="ECO:0000256" key="1">
    <source>
        <dbReference type="SAM" id="Phobius"/>
    </source>
</evidence>
<keyword evidence="1" id="KW-0812">Transmembrane</keyword>
<dbReference type="Proteomes" id="UP000442105">
    <property type="component" value="Unassembled WGS sequence"/>
</dbReference>
<dbReference type="AlphaFoldDB" id="A0AA90ZM03"/>
<evidence type="ECO:0008006" key="4">
    <source>
        <dbReference type="Google" id="ProtNLM"/>
    </source>
</evidence>
<feature type="transmembrane region" description="Helical" evidence="1">
    <location>
        <begin position="68"/>
        <end position="90"/>
    </location>
</feature>